<accession>A0A2M8F986</accession>
<organism evidence="1 2">
    <name type="scientific">Candidatus Magasanikbacteria bacterium CG_4_9_14_0_2_um_filter_42_11</name>
    <dbReference type="NCBI Taxonomy" id="1974643"/>
    <lineage>
        <taxon>Bacteria</taxon>
        <taxon>Candidatus Magasanikiibacteriota</taxon>
    </lineage>
</organism>
<dbReference type="AlphaFoldDB" id="A0A2M8F986"/>
<name>A0A2M8F986_9BACT</name>
<proteinExistence type="predicted"/>
<gene>
    <name evidence="1" type="ORF">CO030_03650</name>
</gene>
<comment type="caution">
    <text evidence="1">The sequence shown here is derived from an EMBL/GenBank/DDBJ whole genome shotgun (WGS) entry which is preliminary data.</text>
</comment>
<evidence type="ECO:0000313" key="1">
    <source>
        <dbReference type="EMBL" id="PJC52293.1"/>
    </source>
</evidence>
<dbReference type="Proteomes" id="UP000231456">
    <property type="component" value="Unassembled WGS sequence"/>
</dbReference>
<evidence type="ECO:0000313" key="2">
    <source>
        <dbReference type="Proteomes" id="UP000231456"/>
    </source>
</evidence>
<dbReference type="EMBL" id="PFRH01000118">
    <property type="protein sequence ID" value="PJC52293.1"/>
    <property type="molecule type" value="Genomic_DNA"/>
</dbReference>
<sequence>MGPVPSEDFDLVENFFEEQLSVAARTPEERARWAMNDMNSRMFCRARRPLSVARRDEIEEKFSGAFNRQEDD</sequence>
<reference evidence="2" key="1">
    <citation type="submission" date="2017-09" db="EMBL/GenBank/DDBJ databases">
        <title>Depth-based differentiation of microbial function through sediment-hosted aquifers and enrichment of novel symbionts in the deep terrestrial subsurface.</title>
        <authorList>
            <person name="Probst A.J."/>
            <person name="Ladd B."/>
            <person name="Jarett J.K."/>
            <person name="Geller-Mcgrath D.E."/>
            <person name="Sieber C.M.K."/>
            <person name="Emerson J.B."/>
            <person name="Anantharaman K."/>
            <person name="Thomas B.C."/>
            <person name="Malmstrom R."/>
            <person name="Stieglmeier M."/>
            <person name="Klingl A."/>
            <person name="Woyke T."/>
            <person name="Ryan C.M."/>
            <person name="Banfield J.F."/>
        </authorList>
    </citation>
    <scope>NUCLEOTIDE SEQUENCE [LARGE SCALE GENOMIC DNA]</scope>
</reference>
<protein>
    <submittedName>
        <fullName evidence="1">Uncharacterized protein</fullName>
    </submittedName>
</protein>